<organism evidence="8 9">
    <name type="scientific">Comamonas sediminis</name>
    <dbReference type="NCBI Taxonomy" id="1783360"/>
    <lineage>
        <taxon>Bacteria</taxon>
        <taxon>Pseudomonadati</taxon>
        <taxon>Pseudomonadota</taxon>
        <taxon>Betaproteobacteria</taxon>
        <taxon>Burkholderiales</taxon>
        <taxon>Comamonadaceae</taxon>
        <taxon>Comamonas</taxon>
    </lineage>
</organism>
<feature type="transmembrane region" description="Helical" evidence="6">
    <location>
        <begin position="59"/>
        <end position="78"/>
    </location>
</feature>
<feature type="transmembrane region" description="Helical" evidence="6">
    <location>
        <begin position="90"/>
        <end position="112"/>
    </location>
</feature>
<evidence type="ECO:0000259" key="7">
    <source>
        <dbReference type="Pfam" id="PF00892"/>
    </source>
</evidence>
<keyword evidence="5 6" id="KW-0472">Membrane</keyword>
<feature type="transmembrane region" description="Helical" evidence="6">
    <location>
        <begin position="179"/>
        <end position="198"/>
    </location>
</feature>
<gene>
    <name evidence="8" type="ORF">AB7A72_21680</name>
</gene>
<comment type="caution">
    <text evidence="8">The sequence shown here is derived from an EMBL/GenBank/DDBJ whole genome shotgun (WGS) entry which is preliminary data.</text>
</comment>
<evidence type="ECO:0000256" key="2">
    <source>
        <dbReference type="ARBA" id="ARBA00022475"/>
    </source>
</evidence>
<dbReference type="InterPro" id="IPR000620">
    <property type="entry name" value="EamA_dom"/>
</dbReference>
<feature type="domain" description="EamA" evidence="7">
    <location>
        <begin position="180"/>
        <end position="307"/>
    </location>
</feature>
<evidence type="ECO:0000256" key="6">
    <source>
        <dbReference type="SAM" id="Phobius"/>
    </source>
</evidence>
<evidence type="ECO:0000256" key="3">
    <source>
        <dbReference type="ARBA" id="ARBA00022692"/>
    </source>
</evidence>
<dbReference type="Pfam" id="PF00892">
    <property type="entry name" value="EamA"/>
    <property type="match status" value="2"/>
</dbReference>
<protein>
    <submittedName>
        <fullName evidence="8">DMT family transporter</fullName>
    </submittedName>
</protein>
<evidence type="ECO:0000313" key="9">
    <source>
        <dbReference type="Proteomes" id="UP001562178"/>
    </source>
</evidence>
<evidence type="ECO:0000256" key="1">
    <source>
        <dbReference type="ARBA" id="ARBA00004651"/>
    </source>
</evidence>
<sequence length="344" mass="37136">MTRYPDPAQMAAASIDHPSQAASRSPGDAFGGVLPFVLGSALLGSIGIFVHMAQAGALTATWFRCAFGLLGLTAWLLWRRQLRFLRLDRSTAVWVLLASVLMVLGWVLFFAAMECISAGVAVVLFHMQPMWVLVLGAFCLGERPGRQRVVAVAVAMLGLVLATGVLQQAASPHAAQPQYWWGVGMCLLGAFLTAAVTVMARRLRALPAGVLAWWQCAIGTAVLWMAPATQGWPAWGASWAWLAALGLVHTATAYALIYTGMARLPTGRIAVLQFVYPAVAILVDWQYFGHRLGEWQMVGVVVMGVAIGYAERSGLGMKPPPWTRRWPILNPPQTSAHKDSPPVP</sequence>
<feature type="transmembrane region" description="Helical" evidence="6">
    <location>
        <begin position="33"/>
        <end position="53"/>
    </location>
</feature>
<feature type="transmembrane region" description="Helical" evidence="6">
    <location>
        <begin position="149"/>
        <end position="167"/>
    </location>
</feature>
<dbReference type="SUPFAM" id="SSF103481">
    <property type="entry name" value="Multidrug resistance efflux transporter EmrE"/>
    <property type="match status" value="2"/>
</dbReference>
<keyword evidence="2" id="KW-1003">Cell membrane</keyword>
<dbReference type="Proteomes" id="UP001562178">
    <property type="component" value="Unassembled WGS sequence"/>
</dbReference>
<proteinExistence type="predicted"/>
<evidence type="ECO:0000256" key="4">
    <source>
        <dbReference type="ARBA" id="ARBA00022989"/>
    </source>
</evidence>
<feature type="transmembrane region" description="Helical" evidence="6">
    <location>
        <begin position="238"/>
        <end position="257"/>
    </location>
</feature>
<evidence type="ECO:0000313" key="8">
    <source>
        <dbReference type="EMBL" id="MEY2253643.1"/>
    </source>
</evidence>
<reference evidence="8 9" key="1">
    <citation type="journal article" date="2016" name="Int. J. Syst. Evol. Microbiol.">
        <title>Description of Comamonas sediminis sp. nov., isolated from lagoon sediments.</title>
        <authorList>
            <person name="Subhash Y."/>
            <person name="Bang J.J."/>
            <person name="You T.H."/>
            <person name="Lee S.S."/>
        </authorList>
    </citation>
    <scope>NUCLEOTIDE SEQUENCE [LARGE SCALE GENOMIC DNA]</scope>
    <source>
        <strain evidence="8 9">JCM 31169</strain>
    </source>
</reference>
<evidence type="ECO:0000256" key="5">
    <source>
        <dbReference type="ARBA" id="ARBA00023136"/>
    </source>
</evidence>
<feature type="domain" description="EamA" evidence="7">
    <location>
        <begin position="32"/>
        <end position="162"/>
    </location>
</feature>
<dbReference type="EMBL" id="JBGBDC010000011">
    <property type="protein sequence ID" value="MEY2253643.1"/>
    <property type="molecule type" value="Genomic_DNA"/>
</dbReference>
<feature type="transmembrane region" description="Helical" evidence="6">
    <location>
        <begin position="118"/>
        <end position="140"/>
    </location>
</feature>
<name>A0ABV4B7X8_9BURK</name>
<keyword evidence="4 6" id="KW-1133">Transmembrane helix</keyword>
<feature type="transmembrane region" description="Helical" evidence="6">
    <location>
        <begin position="294"/>
        <end position="310"/>
    </location>
</feature>
<dbReference type="PANTHER" id="PTHR32322:SF18">
    <property type="entry name" value="S-ADENOSYLMETHIONINE_S-ADENOSYLHOMOCYSTEINE TRANSPORTER"/>
    <property type="match status" value="1"/>
</dbReference>
<dbReference type="PANTHER" id="PTHR32322">
    <property type="entry name" value="INNER MEMBRANE TRANSPORTER"/>
    <property type="match status" value="1"/>
</dbReference>
<dbReference type="InterPro" id="IPR037185">
    <property type="entry name" value="EmrE-like"/>
</dbReference>
<accession>A0ABV4B7X8</accession>
<comment type="subcellular location">
    <subcellularLocation>
        <location evidence="1">Cell membrane</location>
        <topology evidence="1">Multi-pass membrane protein</topology>
    </subcellularLocation>
</comment>
<feature type="transmembrane region" description="Helical" evidence="6">
    <location>
        <begin position="269"/>
        <end position="288"/>
    </location>
</feature>
<keyword evidence="3 6" id="KW-0812">Transmembrane</keyword>
<keyword evidence="9" id="KW-1185">Reference proteome</keyword>
<feature type="transmembrane region" description="Helical" evidence="6">
    <location>
        <begin position="205"/>
        <end position="226"/>
    </location>
</feature>
<dbReference type="InterPro" id="IPR050638">
    <property type="entry name" value="AA-Vitamin_Transporters"/>
</dbReference>
<dbReference type="RefSeq" id="WP_312835064.1">
    <property type="nucleotide sequence ID" value="NZ_JBGBDC010000011.1"/>
</dbReference>